<proteinExistence type="predicted"/>
<dbReference type="RefSeq" id="WP_150874611.1">
    <property type="nucleotide sequence ID" value="NZ_VTWS01000001.1"/>
</dbReference>
<dbReference type="AlphaFoldDB" id="A0A5N1JLP3"/>
<evidence type="ECO:0000313" key="3">
    <source>
        <dbReference type="Proteomes" id="UP000326344"/>
    </source>
</evidence>
<dbReference type="Proteomes" id="UP000326344">
    <property type="component" value="Unassembled WGS sequence"/>
</dbReference>
<feature type="region of interest" description="Disordered" evidence="1">
    <location>
        <begin position="43"/>
        <end position="65"/>
    </location>
</feature>
<name>A0A5N1JLP3_9BACT</name>
<gene>
    <name evidence="2" type="ORF">F0P93_01505</name>
</gene>
<feature type="compositionally biased region" description="Basic and acidic residues" evidence="1">
    <location>
        <begin position="43"/>
        <end position="53"/>
    </location>
</feature>
<accession>A0A5N1JLP3</accession>
<evidence type="ECO:0000256" key="1">
    <source>
        <dbReference type="SAM" id="MobiDB-lite"/>
    </source>
</evidence>
<protein>
    <submittedName>
        <fullName evidence="2">Uncharacterized protein</fullName>
    </submittedName>
</protein>
<reference evidence="2 3" key="1">
    <citation type="submission" date="2019-09" db="EMBL/GenBank/DDBJ databases">
        <title>Genome Sequence of Larkinella sp MA1.</title>
        <authorList>
            <person name="Srinivasan S."/>
        </authorList>
    </citation>
    <scope>NUCLEOTIDE SEQUENCE [LARGE SCALE GENOMIC DNA]</scope>
    <source>
        <strain evidence="2 3">MA1</strain>
    </source>
</reference>
<dbReference type="EMBL" id="VTWS01000001">
    <property type="protein sequence ID" value="KAA9356456.1"/>
    <property type="molecule type" value="Genomic_DNA"/>
</dbReference>
<keyword evidence="3" id="KW-1185">Reference proteome</keyword>
<comment type="caution">
    <text evidence="2">The sequence shown here is derived from an EMBL/GenBank/DDBJ whole genome shotgun (WGS) entry which is preliminary data.</text>
</comment>
<sequence>MENQTSLNRTLPSILDAIHAVLLHHNLSHFSVVRLQFVEEIKKDDQSENKTESENDGFDDNEKKVDKTLPQGMVIAANTHGLVCRPVKDADGNIVRDAQGRPIFECS</sequence>
<evidence type="ECO:0000313" key="2">
    <source>
        <dbReference type="EMBL" id="KAA9356456.1"/>
    </source>
</evidence>
<organism evidence="2 3">
    <name type="scientific">Larkinella humicola</name>
    <dbReference type="NCBI Taxonomy" id="2607654"/>
    <lineage>
        <taxon>Bacteria</taxon>
        <taxon>Pseudomonadati</taxon>
        <taxon>Bacteroidota</taxon>
        <taxon>Cytophagia</taxon>
        <taxon>Cytophagales</taxon>
        <taxon>Spirosomataceae</taxon>
        <taxon>Larkinella</taxon>
    </lineage>
</organism>